<evidence type="ECO:0000259" key="2">
    <source>
        <dbReference type="PROSITE" id="PS51397"/>
    </source>
</evidence>
<dbReference type="InterPro" id="IPR013536">
    <property type="entry name" value="WLM_dom"/>
</dbReference>
<feature type="compositionally biased region" description="Pro residues" evidence="1">
    <location>
        <begin position="406"/>
        <end position="421"/>
    </location>
</feature>
<feature type="compositionally biased region" description="Basic and acidic residues" evidence="1">
    <location>
        <begin position="258"/>
        <end position="268"/>
    </location>
</feature>
<dbReference type="GO" id="GO:0006281">
    <property type="term" value="P:DNA repair"/>
    <property type="evidence" value="ECO:0007669"/>
    <property type="project" value="TreeGrafter"/>
</dbReference>
<protein>
    <recommendedName>
        <fullName evidence="2">WLM domain-containing protein</fullName>
    </recommendedName>
</protein>
<dbReference type="InterPro" id="IPR053000">
    <property type="entry name" value="WSS1-like_metalloprotease"/>
</dbReference>
<dbReference type="InParanoid" id="W2RTR2"/>
<feature type="region of interest" description="Disordered" evidence="1">
    <location>
        <begin position="309"/>
        <end position="426"/>
    </location>
</feature>
<name>W2RTR2_CYPE1</name>
<dbReference type="VEuPathDB" id="FungiDB:HMPREF1541_06058"/>
<dbReference type="PROSITE" id="PS51397">
    <property type="entry name" value="WLM"/>
    <property type="match status" value="1"/>
</dbReference>
<dbReference type="PANTHER" id="PTHR46622:SF1">
    <property type="entry name" value="DNA-DEPENDENT METALLOPROTEASE WSS1"/>
    <property type="match status" value="1"/>
</dbReference>
<dbReference type="PANTHER" id="PTHR46622">
    <property type="entry name" value="DNA-DEPENDENT METALLOPROTEASE WSS1"/>
    <property type="match status" value="1"/>
</dbReference>
<feature type="region of interest" description="Disordered" evidence="1">
    <location>
        <begin position="258"/>
        <end position="297"/>
    </location>
</feature>
<dbReference type="Pfam" id="PF08325">
    <property type="entry name" value="WLM"/>
    <property type="match status" value="1"/>
</dbReference>
<dbReference type="AlphaFoldDB" id="W2RTR2"/>
<sequence>MALNTLRLNHQKSSHPNDRIVFIKPLPRPSTHQSDYDTADLFLRAIAAQCLPIMKTHWLAVTTLEEYEPNREFMGRNFNHGECIQLVLKSKSGRWLPFNMVQMVMMHELAHNVEMNHSKRFWAKRNEYAGEMRELWGKGYTGEGFWGSGRALGEMGSVMGNNVMRSEELQDLPLCGGTYRSRRRKRKAGGQQQELTWKEKKERRIEKKFGKNGVSLGSDEDQRMLYEMGKGPVGGNPRVAQSKRGRELRAAAALARFEQSKKEPKEEVKEETEDDDGDYEDIDVDMEDATDLDGQRLLDASGRSMVRICGEEDTDDVQVKQELEELEGLERYFPRLPKKQPEHDSNGENPRVPANDGQLEQELGGSDTTTATASPTPEPHPPSDNPQPPSPNPPPNDTTQPALPTTAPPSPAAPAPAPTPPSTSSNLTCPICSLANPPVSPTCLACSHVLDTQKDPRHWRCRSQTCRESRYVNAGDAGVCGICGARRP</sequence>
<gene>
    <name evidence="3" type="ORF">HMPREF1541_06058</name>
</gene>
<dbReference type="OrthoDB" id="447842at2759"/>
<dbReference type="eggNOG" id="KOG4842">
    <property type="taxonomic scope" value="Eukaryota"/>
</dbReference>
<dbReference type="GeneID" id="19973397"/>
<evidence type="ECO:0000313" key="4">
    <source>
        <dbReference type="Proteomes" id="UP000030752"/>
    </source>
</evidence>
<evidence type="ECO:0000256" key="1">
    <source>
        <dbReference type="SAM" id="MobiDB-lite"/>
    </source>
</evidence>
<dbReference type="STRING" id="1220924.W2RTR2"/>
<proteinExistence type="predicted"/>
<dbReference type="EMBL" id="KB822721">
    <property type="protein sequence ID" value="ETN39832.1"/>
    <property type="molecule type" value="Genomic_DNA"/>
</dbReference>
<accession>W2RTR2</accession>
<dbReference type="RefSeq" id="XP_008718617.1">
    <property type="nucleotide sequence ID" value="XM_008720395.1"/>
</dbReference>
<reference evidence="3 4" key="1">
    <citation type="submission" date="2013-03" db="EMBL/GenBank/DDBJ databases">
        <title>The Genome Sequence of Phialophora europaea CBS 101466.</title>
        <authorList>
            <consortium name="The Broad Institute Genomics Platform"/>
            <person name="Cuomo C."/>
            <person name="de Hoog S."/>
            <person name="Gorbushina A."/>
            <person name="Walker B."/>
            <person name="Young S.K."/>
            <person name="Zeng Q."/>
            <person name="Gargeya S."/>
            <person name="Fitzgerald M."/>
            <person name="Haas B."/>
            <person name="Abouelleil A."/>
            <person name="Allen A.W."/>
            <person name="Alvarado L."/>
            <person name="Arachchi H.M."/>
            <person name="Berlin A.M."/>
            <person name="Chapman S.B."/>
            <person name="Gainer-Dewar J."/>
            <person name="Goldberg J."/>
            <person name="Griggs A."/>
            <person name="Gujja S."/>
            <person name="Hansen M."/>
            <person name="Howarth C."/>
            <person name="Imamovic A."/>
            <person name="Ireland A."/>
            <person name="Larimer J."/>
            <person name="McCowan C."/>
            <person name="Murphy C."/>
            <person name="Pearson M."/>
            <person name="Poon T.W."/>
            <person name="Priest M."/>
            <person name="Roberts A."/>
            <person name="Saif S."/>
            <person name="Shea T."/>
            <person name="Sisk P."/>
            <person name="Sykes S."/>
            <person name="Wortman J."/>
            <person name="Nusbaum C."/>
            <person name="Birren B."/>
        </authorList>
    </citation>
    <scope>NUCLEOTIDE SEQUENCE [LARGE SCALE GENOMIC DNA]</scope>
    <source>
        <strain evidence="3 4">CBS 101466</strain>
    </source>
</reference>
<dbReference type="HOGENOM" id="CLU_025898_1_0_1"/>
<feature type="compositionally biased region" description="Acidic residues" evidence="1">
    <location>
        <begin position="269"/>
        <end position="291"/>
    </location>
</feature>
<dbReference type="Proteomes" id="UP000030752">
    <property type="component" value="Unassembled WGS sequence"/>
</dbReference>
<evidence type="ECO:0000313" key="3">
    <source>
        <dbReference type="EMBL" id="ETN39832.1"/>
    </source>
</evidence>
<feature type="domain" description="WLM" evidence="2">
    <location>
        <begin position="11"/>
        <end position="258"/>
    </location>
</feature>
<feature type="compositionally biased region" description="Pro residues" evidence="1">
    <location>
        <begin position="376"/>
        <end position="396"/>
    </location>
</feature>
<dbReference type="Gene3D" id="3.30.2010.10">
    <property type="entry name" value="Metalloproteases ('zincins'), catalytic domain"/>
    <property type="match status" value="1"/>
</dbReference>
<dbReference type="GO" id="GO:0005634">
    <property type="term" value="C:nucleus"/>
    <property type="evidence" value="ECO:0007669"/>
    <property type="project" value="TreeGrafter"/>
</dbReference>
<keyword evidence="4" id="KW-1185">Reference proteome</keyword>
<dbReference type="GO" id="GO:0008237">
    <property type="term" value="F:metallopeptidase activity"/>
    <property type="evidence" value="ECO:0007669"/>
    <property type="project" value="TreeGrafter"/>
</dbReference>
<organism evidence="3 4">
    <name type="scientific">Cyphellophora europaea (strain CBS 101466)</name>
    <name type="common">Phialophora europaea</name>
    <dbReference type="NCBI Taxonomy" id="1220924"/>
    <lineage>
        <taxon>Eukaryota</taxon>
        <taxon>Fungi</taxon>
        <taxon>Dikarya</taxon>
        <taxon>Ascomycota</taxon>
        <taxon>Pezizomycotina</taxon>
        <taxon>Eurotiomycetes</taxon>
        <taxon>Chaetothyriomycetidae</taxon>
        <taxon>Chaetothyriales</taxon>
        <taxon>Cyphellophoraceae</taxon>
        <taxon>Cyphellophora</taxon>
    </lineage>
</organism>
<feature type="compositionally biased region" description="Basic and acidic residues" evidence="1">
    <location>
        <begin position="317"/>
        <end position="346"/>
    </location>
</feature>